<reference evidence="1" key="1">
    <citation type="submission" date="2015-10" db="EMBL/GenBank/DDBJ databases">
        <title>EvidentialGene: Evidence-directed Construction of Complete mRNA Transcriptomes without Genomes.</title>
        <authorList>
            <person name="Gilbert D.G."/>
        </authorList>
    </citation>
    <scope>NUCLEOTIDE SEQUENCE</scope>
</reference>
<evidence type="ECO:0000313" key="1">
    <source>
        <dbReference type="EMBL" id="JAN82605.1"/>
    </source>
</evidence>
<sequence>MQLESICRIRILCVQLGRGVSCIDFEGEFCFVSFLSQHFQLQQKRFVCCPFLGFSINIKTLNLRFWLSFLLVPESFPPHDPTIKRNKAPNKISFYFWGRMVFFLPGVMGL</sequence>
<name>A0A0N8EMJ2_9CRUS</name>
<dbReference type="EMBL" id="GDIQ01012132">
    <property type="protein sequence ID" value="JAN82605.1"/>
    <property type="molecule type" value="Transcribed_RNA"/>
</dbReference>
<organism evidence="1">
    <name type="scientific">Daphnia magna</name>
    <dbReference type="NCBI Taxonomy" id="35525"/>
    <lineage>
        <taxon>Eukaryota</taxon>
        <taxon>Metazoa</taxon>
        <taxon>Ecdysozoa</taxon>
        <taxon>Arthropoda</taxon>
        <taxon>Crustacea</taxon>
        <taxon>Branchiopoda</taxon>
        <taxon>Diplostraca</taxon>
        <taxon>Cladocera</taxon>
        <taxon>Anomopoda</taxon>
        <taxon>Daphniidae</taxon>
        <taxon>Daphnia</taxon>
    </lineage>
</organism>
<dbReference type="AlphaFoldDB" id="A0A0N8EMJ2"/>
<proteinExistence type="predicted"/>
<accession>A0A0N8EMJ2</accession>
<protein>
    <submittedName>
        <fullName evidence="1">Uncharacterized protein</fullName>
    </submittedName>
</protein>